<feature type="domain" description="MRH" evidence="10">
    <location>
        <begin position="143"/>
        <end position="285"/>
    </location>
</feature>
<feature type="region of interest" description="Disordered" evidence="8">
    <location>
        <begin position="388"/>
        <end position="413"/>
    </location>
</feature>
<feature type="chain" id="PRO_5040433531" description="Protein OS-9 homolog" evidence="9">
    <location>
        <begin position="17"/>
        <end position="518"/>
    </location>
</feature>
<keyword evidence="5" id="KW-0430">Lectin</keyword>
<keyword evidence="12" id="KW-1185">Reference proteome</keyword>
<evidence type="ECO:0000259" key="10">
    <source>
        <dbReference type="PROSITE" id="PS51914"/>
    </source>
</evidence>
<dbReference type="Pfam" id="PF07915">
    <property type="entry name" value="PRKCSH"/>
    <property type="match status" value="1"/>
</dbReference>
<evidence type="ECO:0000256" key="8">
    <source>
        <dbReference type="SAM" id="MobiDB-lite"/>
    </source>
</evidence>
<dbReference type="Gene3D" id="2.70.130.10">
    <property type="entry name" value="Mannose-6-phosphate receptor binding domain"/>
    <property type="match status" value="1"/>
</dbReference>
<evidence type="ECO:0000313" key="11">
    <source>
        <dbReference type="EMBL" id="KAF8478626.1"/>
    </source>
</evidence>
<dbReference type="InterPro" id="IPR012913">
    <property type="entry name" value="OS9-like_dom"/>
</dbReference>
<evidence type="ECO:0000313" key="12">
    <source>
        <dbReference type="Proteomes" id="UP000759537"/>
    </source>
</evidence>
<dbReference type="OrthoDB" id="448954at2759"/>
<dbReference type="AlphaFoldDB" id="A0A9P5MTW7"/>
<organism evidence="11 12">
    <name type="scientific">Russula ochroleuca</name>
    <dbReference type="NCBI Taxonomy" id="152965"/>
    <lineage>
        <taxon>Eukaryota</taxon>
        <taxon>Fungi</taxon>
        <taxon>Dikarya</taxon>
        <taxon>Basidiomycota</taxon>
        <taxon>Agaricomycotina</taxon>
        <taxon>Agaricomycetes</taxon>
        <taxon>Russulales</taxon>
        <taxon>Russulaceae</taxon>
        <taxon>Russula</taxon>
    </lineage>
</organism>
<comment type="subcellular location">
    <subcellularLocation>
        <location evidence="1">Endoplasmic reticulum membrane</location>
        <topology evidence="1">Peripheral membrane protein</topology>
        <orientation evidence="1">Lumenal side</orientation>
    </subcellularLocation>
</comment>
<feature type="region of interest" description="Disordered" evidence="8">
    <location>
        <begin position="315"/>
        <end position="374"/>
    </location>
</feature>
<evidence type="ECO:0000256" key="2">
    <source>
        <dbReference type="ARBA" id="ARBA00009918"/>
    </source>
</evidence>
<gene>
    <name evidence="11" type="ORF">DFH94DRAFT_64006</name>
</gene>
<dbReference type="EMBL" id="WHVB01000011">
    <property type="protein sequence ID" value="KAF8478626.1"/>
    <property type="molecule type" value="Genomic_DNA"/>
</dbReference>
<keyword evidence="4 9" id="KW-0732">Signal</keyword>
<feature type="compositionally biased region" description="Low complexity" evidence="8">
    <location>
        <begin position="395"/>
        <end position="405"/>
    </location>
</feature>
<feature type="region of interest" description="Disordered" evidence="8">
    <location>
        <begin position="479"/>
        <end position="518"/>
    </location>
</feature>
<dbReference type="GO" id="GO:0030246">
    <property type="term" value="F:carbohydrate binding"/>
    <property type="evidence" value="ECO:0007669"/>
    <property type="project" value="UniProtKB-KW"/>
</dbReference>
<dbReference type="InterPro" id="IPR044865">
    <property type="entry name" value="MRH_dom"/>
</dbReference>
<dbReference type="InterPro" id="IPR009011">
    <property type="entry name" value="Man6P_isomerase_rcpt-bd_dom_sf"/>
</dbReference>
<comment type="similarity">
    <text evidence="2">Belongs to the OS-9 family.</text>
</comment>
<evidence type="ECO:0000256" key="6">
    <source>
        <dbReference type="ARBA" id="ARBA00022824"/>
    </source>
</evidence>
<dbReference type="GO" id="GO:0030970">
    <property type="term" value="P:retrograde protein transport, ER to cytosol"/>
    <property type="evidence" value="ECO:0007669"/>
    <property type="project" value="TreeGrafter"/>
</dbReference>
<reference evidence="11" key="1">
    <citation type="submission" date="2019-10" db="EMBL/GenBank/DDBJ databases">
        <authorList>
            <consortium name="DOE Joint Genome Institute"/>
            <person name="Kuo A."/>
            <person name="Miyauchi S."/>
            <person name="Kiss E."/>
            <person name="Drula E."/>
            <person name="Kohler A."/>
            <person name="Sanchez-Garcia M."/>
            <person name="Andreopoulos B."/>
            <person name="Barry K.W."/>
            <person name="Bonito G."/>
            <person name="Buee M."/>
            <person name="Carver A."/>
            <person name="Chen C."/>
            <person name="Cichocki N."/>
            <person name="Clum A."/>
            <person name="Culley D."/>
            <person name="Crous P.W."/>
            <person name="Fauchery L."/>
            <person name="Girlanda M."/>
            <person name="Hayes R."/>
            <person name="Keri Z."/>
            <person name="LaButti K."/>
            <person name="Lipzen A."/>
            <person name="Lombard V."/>
            <person name="Magnuson J."/>
            <person name="Maillard F."/>
            <person name="Morin E."/>
            <person name="Murat C."/>
            <person name="Nolan M."/>
            <person name="Ohm R."/>
            <person name="Pangilinan J."/>
            <person name="Pereira M."/>
            <person name="Perotto S."/>
            <person name="Peter M."/>
            <person name="Riley R."/>
            <person name="Sitrit Y."/>
            <person name="Stielow B."/>
            <person name="Szollosi G."/>
            <person name="Zifcakova L."/>
            <person name="Stursova M."/>
            <person name="Spatafora J.W."/>
            <person name="Tedersoo L."/>
            <person name="Vaario L.-M."/>
            <person name="Yamada A."/>
            <person name="Yan M."/>
            <person name="Wang P."/>
            <person name="Xu J."/>
            <person name="Bruns T."/>
            <person name="Baldrian P."/>
            <person name="Vilgalys R."/>
            <person name="Henrissat B."/>
            <person name="Grigoriev I.V."/>
            <person name="Hibbett D."/>
            <person name="Nagy L.G."/>
            <person name="Martin F.M."/>
        </authorList>
    </citation>
    <scope>NUCLEOTIDE SEQUENCE</scope>
    <source>
        <strain evidence="11">Prilba</strain>
    </source>
</reference>
<dbReference type="SUPFAM" id="SSF50911">
    <property type="entry name" value="Mannose 6-phosphate receptor domain"/>
    <property type="match status" value="1"/>
</dbReference>
<evidence type="ECO:0000256" key="3">
    <source>
        <dbReference type="ARBA" id="ARBA00018727"/>
    </source>
</evidence>
<sequence length="518" mass="56806">MRSILFSILIPPLALASLLHSLPDDLYAFPKYSVTFLNGLPVLNETAERWLREGLRGGEAEFLDHPTPWREPSPFRHIDAGDGTPATFESVPDHAIEMMKMGPRDTYLCFIPAPIKQDPPPPEETITEVTASHSWSLLQPLDGTCLYHRQGWFTYAYCHNSHVRQFRELLNPRPLAPGKAYEIEEDPDWEAYDLGRAPEPGSAADLSMADHGALAANLELARGAGSRYLVQRWGDGTLCDKTGKRREIEVQFHCSMTMTDSIMFVKETKTCHYILVVNTPRLCGEPGFKSRIDHRDAALIRCRQVVDAATLANADSSLPEADHPFRQRPPPVANHPPLDAAEAMSGASVETDGGDASPKVTEPTAKDNTGTLDHNDLLRRALEAILQKTGGNPQGNDAGANADAGAGTGTPRVVVEDVGDGEMVIEFISEIEMNDDGGGEVQRRVVEDLSQMMDSKMFEDALRAAGFDIRDEEVEVEVEVGGADPEGEEGGQRKGKQTRNGAAKGRRRANAHVERDEL</sequence>
<dbReference type="GO" id="GO:0030968">
    <property type="term" value="P:endoplasmic reticulum unfolded protein response"/>
    <property type="evidence" value="ECO:0007669"/>
    <property type="project" value="InterPro"/>
</dbReference>
<reference evidence="11" key="2">
    <citation type="journal article" date="2020" name="Nat. Commun.">
        <title>Large-scale genome sequencing of mycorrhizal fungi provides insights into the early evolution of symbiotic traits.</title>
        <authorList>
            <person name="Miyauchi S."/>
            <person name="Kiss E."/>
            <person name="Kuo A."/>
            <person name="Drula E."/>
            <person name="Kohler A."/>
            <person name="Sanchez-Garcia M."/>
            <person name="Morin E."/>
            <person name="Andreopoulos B."/>
            <person name="Barry K.W."/>
            <person name="Bonito G."/>
            <person name="Buee M."/>
            <person name="Carver A."/>
            <person name="Chen C."/>
            <person name="Cichocki N."/>
            <person name="Clum A."/>
            <person name="Culley D."/>
            <person name="Crous P.W."/>
            <person name="Fauchery L."/>
            <person name="Girlanda M."/>
            <person name="Hayes R.D."/>
            <person name="Keri Z."/>
            <person name="LaButti K."/>
            <person name="Lipzen A."/>
            <person name="Lombard V."/>
            <person name="Magnuson J."/>
            <person name="Maillard F."/>
            <person name="Murat C."/>
            <person name="Nolan M."/>
            <person name="Ohm R.A."/>
            <person name="Pangilinan J."/>
            <person name="Pereira M.F."/>
            <person name="Perotto S."/>
            <person name="Peter M."/>
            <person name="Pfister S."/>
            <person name="Riley R."/>
            <person name="Sitrit Y."/>
            <person name="Stielow J.B."/>
            <person name="Szollosi G."/>
            <person name="Zifcakova L."/>
            <person name="Stursova M."/>
            <person name="Spatafora J.W."/>
            <person name="Tedersoo L."/>
            <person name="Vaario L.M."/>
            <person name="Yamada A."/>
            <person name="Yan M."/>
            <person name="Wang P."/>
            <person name="Xu J."/>
            <person name="Bruns T."/>
            <person name="Baldrian P."/>
            <person name="Vilgalys R."/>
            <person name="Dunand C."/>
            <person name="Henrissat B."/>
            <person name="Grigoriev I.V."/>
            <person name="Hibbett D."/>
            <person name="Nagy L.G."/>
            <person name="Martin F.M."/>
        </authorList>
    </citation>
    <scope>NUCLEOTIDE SEQUENCE</scope>
    <source>
        <strain evidence="11">Prilba</strain>
    </source>
</reference>
<accession>A0A9P5MTW7</accession>
<evidence type="ECO:0000256" key="9">
    <source>
        <dbReference type="SAM" id="SignalP"/>
    </source>
</evidence>
<dbReference type="PROSITE" id="PS51914">
    <property type="entry name" value="MRH"/>
    <property type="match status" value="1"/>
</dbReference>
<evidence type="ECO:0000256" key="5">
    <source>
        <dbReference type="ARBA" id="ARBA00022734"/>
    </source>
</evidence>
<dbReference type="InterPro" id="IPR045149">
    <property type="entry name" value="OS-9-like"/>
</dbReference>
<dbReference type="GO" id="GO:0005788">
    <property type="term" value="C:endoplasmic reticulum lumen"/>
    <property type="evidence" value="ECO:0007669"/>
    <property type="project" value="TreeGrafter"/>
</dbReference>
<proteinExistence type="inferred from homology"/>
<feature type="signal peptide" evidence="9">
    <location>
        <begin position="1"/>
        <end position="16"/>
    </location>
</feature>
<dbReference type="PANTHER" id="PTHR15414:SF0">
    <property type="entry name" value="ENDOPLASMIC RETICULUM LECTIN 1"/>
    <property type="match status" value="1"/>
</dbReference>
<evidence type="ECO:0000256" key="1">
    <source>
        <dbReference type="ARBA" id="ARBA00004367"/>
    </source>
</evidence>
<name>A0A9P5MTW7_9AGAM</name>
<comment type="caution">
    <text evidence="11">The sequence shown here is derived from an EMBL/GenBank/DDBJ whole genome shotgun (WGS) entry which is preliminary data.</text>
</comment>
<keyword evidence="6" id="KW-0256">Endoplasmic reticulum</keyword>
<dbReference type="GO" id="GO:0005789">
    <property type="term" value="C:endoplasmic reticulum membrane"/>
    <property type="evidence" value="ECO:0007669"/>
    <property type="project" value="UniProtKB-SubCell"/>
</dbReference>
<evidence type="ECO:0000256" key="4">
    <source>
        <dbReference type="ARBA" id="ARBA00022729"/>
    </source>
</evidence>
<dbReference type="PANTHER" id="PTHR15414">
    <property type="entry name" value="OS-9-RELATED"/>
    <property type="match status" value="1"/>
</dbReference>
<keyword evidence="7" id="KW-1015">Disulfide bond</keyword>
<dbReference type="Proteomes" id="UP000759537">
    <property type="component" value="Unassembled WGS sequence"/>
</dbReference>
<protein>
    <recommendedName>
        <fullName evidence="3">Protein OS-9 homolog</fullName>
    </recommendedName>
</protein>
<evidence type="ECO:0000256" key="7">
    <source>
        <dbReference type="ARBA" id="ARBA00023157"/>
    </source>
</evidence>